<gene>
    <name evidence="9" type="ORF">LAESUDRAFT_707332</name>
</gene>
<evidence type="ECO:0000256" key="8">
    <source>
        <dbReference type="SAM" id="SignalP"/>
    </source>
</evidence>
<keyword evidence="7" id="KW-0503">Monooxygenase</keyword>
<dbReference type="GO" id="GO:0004497">
    <property type="term" value="F:monooxygenase activity"/>
    <property type="evidence" value="ECO:0007669"/>
    <property type="project" value="UniProtKB-KW"/>
</dbReference>
<evidence type="ECO:0000256" key="4">
    <source>
        <dbReference type="ARBA" id="ARBA00023002"/>
    </source>
</evidence>
<feature type="chain" id="PRO_5007855748" evidence="8">
    <location>
        <begin position="20"/>
        <end position="502"/>
    </location>
</feature>
<dbReference type="PANTHER" id="PTHR46206">
    <property type="entry name" value="CYTOCHROME P450"/>
    <property type="match status" value="1"/>
</dbReference>
<keyword evidence="5 6" id="KW-0408">Iron</keyword>
<dbReference type="AlphaFoldDB" id="A0A165BS43"/>
<evidence type="ECO:0000256" key="6">
    <source>
        <dbReference type="PIRSR" id="PIRSR602403-1"/>
    </source>
</evidence>
<dbReference type="InParanoid" id="A0A165BS43"/>
<accession>A0A165BS43</accession>
<dbReference type="STRING" id="1314785.A0A165BS43"/>
<dbReference type="Pfam" id="PF00067">
    <property type="entry name" value="p450"/>
    <property type="match status" value="1"/>
</dbReference>
<evidence type="ECO:0000256" key="2">
    <source>
        <dbReference type="ARBA" id="ARBA00010617"/>
    </source>
</evidence>
<dbReference type="InterPro" id="IPR017972">
    <property type="entry name" value="Cyt_P450_CS"/>
</dbReference>
<proteinExistence type="inferred from homology"/>
<dbReference type="RefSeq" id="XP_040759292.1">
    <property type="nucleotide sequence ID" value="XM_040906656.1"/>
</dbReference>
<keyword evidence="3 6" id="KW-0479">Metal-binding</keyword>
<organism evidence="9 10">
    <name type="scientific">Laetiporus sulphureus 93-53</name>
    <dbReference type="NCBI Taxonomy" id="1314785"/>
    <lineage>
        <taxon>Eukaryota</taxon>
        <taxon>Fungi</taxon>
        <taxon>Dikarya</taxon>
        <taxon>Basidiomycota</taxon>
        <taxon>Agaricomycotina</taxon>
        <taxon>Agaricomycetes</taxon>
        <taxon>Polyporales</taxon>
        <taxon>Laetiporus</taxon>
    </lineage>
</organism>
<feature type="binding site" description="axial binding residue" evidence="6">
    <location>
        <position position="446"/>
    </location>
    <ligand>
        <name>heme</name>
        <dbReference type="ChEBI" id="CHEBI:30413"/>
    </ligand>
    <ligandPart>
        <name>Fe</name>
        <dbReference type="ChEBI" id="CHEBI:18248"/>
    </ligandPart>
</feature>
<dbReference type="InterPro" id="IPR002403">
    <property type="entry name" value="Cyt_P450_E_grp-IV"/>
</dbReference>
<evidence type="ECO:0000256" key="5">
    <source>
        <dbReference type="ARBA" id="ARBA00023004"/>
    </source>
</evidence>
<dbReference type="GO" id="GO:0020037">
    <property type="term" value="F:heme binding"/>
    <property type="evidence" value="ECO:0007669"/>
    <property type="project" value="InterPro"/>
</dbReference>
<keyword evidence="4 7" id="KW-0560">Oxidoreductase</keyword>
<keyword evidence="8" id="KW-0732">Signal</keyword>
<dbReference type="GO" id="GO:0005506">
    <property type="term" value="F:iron ion binding"/>
    <property type="evidence" value="ECO:0007669"/>
    <property type="project" value="InterPro"/>
</dbReference>
<comment type="cofactor">
    <cofactor evidence="1 6">
        <name>heme</name>
        <dbReference type="ChEBI" id="CHEBI:30413"/>
    </cofactor>
</comment>
<dbReference type="Gene3D" id="1.10.630.10">
    <property type="entry name" value="Cytochrome P450"/>
    <property type="match status" value="1"/>
</dbReference>
<comment type="similarity">
    <text evidence="2 7">Belongs to the cytochrome P450 family.</text>
</comment>
<evidence type="ECO:0000256" key="7">
    <source>
        <dbReference type="RuleBase" id="RU000461"/>
    </source>
</evidence>
<evidence type="ECO:0000313" key="9">
    <source>
        <dbReference type="EMBL" id="KZT01552.1"/>
    </source>
</evidence>
<evidence type="ECO:0000256" key="3">
    <source>
        <dbReference type="ARBA" id="ARBA00022723"/>
    </source>
</evidence>
<dbReference type="Proteomes" id="UP000076871">
    <property type="component" value="Unassembled WGS sequence"/>
</dbReference>
<name>A0A165BS43_9APHY</name>
<dbReference type="InterPro" id="IPR036396">
    <property type="entry name" value="Cyt_P450_sf"/>
</dbReference>
<keyword evidence="10" id="KW-1185">Reference proteome</keyword>
<feature type="signal peptide" evidence="8">
    <location>
        <begin position="1"/>
        <end position="19"/>
    </location>
</feature>
<dbReference type="InterPro" id="IPR001128">
    <property type="entry name" value="Cyt_P450"/>
</dbReference>
<dbReference type="SUPFAM" id="SSF48264">
    <property type="entry name" value="Cytochrome P450"/>
    <property type="match status" value="1"/>
</dbReference>
<reference evidence="9 10" key="1">
    <citation type="journal article" date="2016" name="Mol. Biol. Evol.">
        <title>Comparative Genomics of Early-Diverging Mushroom-Forming Fungi Provides Insights into the Origins of Lignocellulose Decay Capabilities.</title>
        <authorList>
            <person name="Nagy L.G."/>
            <person name="Riley R."/>
            <person name="Tritt A."/>
            <person name="Adam C."/>
            <person name="Daum C."/>
            <person name="Floudas D."/>
            <person name="Sun H."/>
            <person name="Yadav J.S."/>
            <person name="Pangilinan J."/>
            <person name="Larsson K.H."/>
            <person name="Matsuura K."/>
            <person name="Barry K."/>
            <person name="Labutti K."/>
            <person name="Kuo R."/>
            <person name="Ohm R.A."/>
            <person name="Bhattacharya S.S."/>
            <person name="Shirouzu T."/>
            <person name="Yoshinaga Y."/>
            <person name="Martin F.M."/>
            <person name="Grigoriev I.V."/>
            <person name="Hibbett D.S."/>
        </authorList>
    </citation>
    <scope>NUCLEOTIDE SEQUENCE [LARGE SCALE GENOMIC DNA]</scope>
    <source>
        <strain evidence="9 10">93-53</strain>
    </source>
</reference>
<dbReference type="PROSITE" id="PS00086">
    <property type="entry name" value="CYTOCHROME_P450"/>
    <property type="match status" value="1"/>
</dbReference>
<sequence>MDPATLLFLSSFLLGLVFCILCLLDRDQECGPKTIPTVGGSSLPLLSYAGAFRHVFYAADILHEGYRRYKGGTFKFADFRRWYIIVCEPHLIEEIIKAPDDQLSFDEAVHEILQTDYTLGYALHHNLYHVPIVRSQLTRNIAKFFPLLHDELVASFHDEIPLNGSGWNKVRAMDAMVQVICRTSNRVFVGLPLCRNLDYCNLNKQFTVDVMKGGTIISLFPGLLKPFAARFLTDVPNSIKRGVKHLEPLISERLRMEQELGSEWTDKPNDMLQWLLDAAEGEERTVRALVLRILTINVGAIHTSAMCLTHAVYYLAAYPQYVQALREEVEAVVQQEGWTKAAMGKMHKLDSFFKEVQRLNGIVARGLDRKAMKDFRFSDGTFVPAGTYIAAPAVAMHHDEDVYPDAHTFNPWRFSDSCNERDDFQRQHTITTSPYFLLFGHGKHACPGRFFAVNELKAMLAHMVVSYDMKMDQEGEVPASKWIANALIPHPTAEVEFRRRVD</sequence>
<dbReference type="OrthoDB" id="1844152at2759"/>
<protein>
    <submittedName>
        <fullName evidence="9">Cytochrome P450</fullName>
    </submittedName>
</protein>
<dbReference type="GeneID" id="63823685"/>
<keyword evidence="6 7" id="KW-0349">Heme</keyword>
<evidence type="ECO:0000313" key="10">
    <source>
        <dbReference type="Proteomes" id="UP000076871"/>
    </source>
</evidence>
<evidence type="ECO:0000256" key="1">
    <source>
        <dbReference type="ARBA" id="ARBA00001971"/>
    </source>
</evidence>
<dbReference type="EMBL" id="KV427663">
    <property type="protein sequence ID" value="KZT01552.1"/>
    <property type="molecule type" value="Genomic_DNA"/>
</dbReference>
<dbReference type="GO" id="GO:0016705">
    <property type="term" value="F:oxidoreductase activity, acting on paired donors, with incorporation or reduction of molecular oxygen"/>
    <property type="evidence" value="ECO:0007669"/>
    <property type="project" value="InterPro"/>
</dbReference>
<dbReference type="PRINTS" id="PR00465">
    <property type="entry name" value="EP450IV"/>
</dbReference>
<dbReference type="CDD" id="cd11041">
    <property type="entry name" value="CYP503A1-like"/>
    <property type="match status" value="1"/>
</dbReference>